<protein>
    <submittedName>
        <fullName evidence="2">Uncharacterized protein</fullName>
    </submittedName>
</protein>
<evidence type="ECO:0000256" key="1">
    <source>
        <dbReference type="SAM" id="MobiDB-lite"/>
    </source>
</evidence>
<sequence length="288" mass="32003">MQLLLKPDKGQQVGCGSRFRKSGLVSVHPLFGTSTIFNPLCMKLYLLVLPSWLTLLSNCQGLPNSKWHASIITTSHQTESLYREPIENVTRARFDTLTSPHLFSHANLYGLGCCSMRRPNFCMASLDAIFSQLPESIMKQQTLFPDGAGGLEDVVTQPIFVRSSRGHTVPPHHQIGHLISCHNLFLLVKLGLSITSRYINCVIRLIIFDKHHSLFPLSILRLSVSELSTLEALRSTTARTNASKPRRTPWDSTNTTNPYDPTGSCNGDTSTEHPAADSLLLSFNYQAL</sequence>
<gene>
    <name evidence="2" type="ORF">CRG98_028383</name>
</gene>
<keyword evidence="3" id="KW-1185">Reference proteome</keyword>
<dbReference type="EMBL" id="PGOL01002035">
    <property type="protein sequence ID" value="PKI51235.1"/>
    <property type="molecule type" value="Genomic_DNA"/>
</dbReference>
<feature type="region of interest" description="Disordered" evidence="1">
    <location>
        <begin position="237"/>
        <end position="273"/>
    </location>
</feature>
<comment type="caution">
    <text evidence="2">The sequence shown here is derived from an EMBL/GenBank/DDBJ whole genome shotgun (WGS) entry which is preliminary data.</text>
</comment>
<organism evidence="2 3">
    <name type="scientific">Punica granatum</name>
    <name type="common">Pomegranate</name>
    <dbReference type="NCBI Taxonomy" id="22663"/>
    <lineage>
        <taxon>Eukaryota</taxon>
        <taxon>Viridiplantae</taxon>
        <taxon>Streptophyta</taxon>
        <taxon>Embryophyta</taxon>
        <taxon>Tracheophyta</taxon>
        <taxon>Spermatophyta</taxon>
        <taxon>Magnoliopsida</taxon>
        <taxon>eudicotyledons</taxon>
        <taxon>Gunneridae</taxon>
        <taxon>Pentapetalae</taxon>
        <taxon>rosids</taxon>
        <taxon>malvids</taxon>
        <taxon>Myrtales</taxon>
        <taxon>Lythraceae</taxon>
        <taxon>Punica</taxon>
    </lineage>
</organism>
<name>A0A2I0J4T6_PUNGR</name>
<evidence type="ECO:0000313" key="2">
    <source>
        <dbReference type="EMBL" id="PKI51235.1"/>
    </source>
</evidence>
<proteinExistence type="predicted"/>
<evidence type="ECO:0000313" key="3">
    <source>
        <dbReference type="Proteomes" id="UP000233551"/>
    </source>
</evidence>
<reference evidence="2 3" key="1">
    <citation type="submission" date="2017-11" db="EMBL/GenBank/DDBJ databases">
        <title>De-novo sequencing of pomegranate (Punica granatum L.) genome.</title>
        <authorList>
            <person name="Akparov Z."/>
            <person name="Amiraslanov A."/>
            <person name="Hajiyeva S."/>
            <person name="Abbasov M."/>
            <person name="Kaur K."/>
            <person name="Hamwieh A."/>
            <person name="Solovyev V."/>
            <person name="Salamov A."/>
            <person name="Braich B."/>
            <person name="Kosarev P."/>
            <person name="Mahmoud A."/>
            <person name="Hajiyev E."/>
            <person name="Babayeva S."/>
            <person name="Izzatullayeva V."/>
            <person name="Mammadov A."/>
            <person name="Mammadov A."/>
            <person name="Sharifova S."/>
            <person name="Ojaghi J."/>
            <person name="Eynullazada K."/>
            <person name="Bayramov B."/>
            <person name="Abdulazimova A."/>
            <person name="Shahmuradov I."/>
        </authorList>
    </citation>
    <scope>NUCLEOTIDE SEQUENCE [LARGE SCALE GENOMIC DNA]</scope>
    <source>
        <strain evidence="3">cv. AG2017</strain>
        <tissue evidence="2">Leaf</tissue>
    </source>
</reference>
<dbReference type="AlphaFoldDB" id="A0A2I0J4T6"/>
<accession>A0A2I0J4T6</accession>
<feature type="compositionally biased region" description="Polar residues" evidence="1">
    <location>
        <begin position="250"/>
        <end position="269"/>
    </location>
</feature>
<dbReference type="Proteomes" id="UP000233551">
    <property type="component" value="Unassembled WGS sequence"/>
</dbReference>